<accession>A0A517MMU2</accession>
<feature type="region of interest" description="Disordered" evidence="2">
    <location>
        <begin position="394"/>
        <end position="550"/>
    </location>
</feature>
<keyword evidence="5" id="KW-1185">Reference proteome</keyword>
<dbReference type="Proteomes" id="UP000320672">
    <property type="component" value="Chromosome"/>
</dbReference>
<evidence type="ECO:0000256" key="3">
    <source>
        <dbReference type="SAM" id="Phobius"/>
    </source>
</evidence>
<name>A0A517MMU2_9BACT</name>
<dbReference type="EMBL" id="CP036262">
    <property type="protein sequence ID" value="QDS96184.1"/>
    <property type="molecule type" value="Genomic_DNA"/>
</dbReference>
<feature type="coiled-coil region" evidence="1">
    <location>
        <begin position="80"/>
        <end position="145"/>
    </location>
</feature>
<evidence type="ECO:0000313" key="5">
    <source>
        <dbReference type="Proteomes" id="UP000320672"/>
    </source>
</evidence>
<evidence type="ECO:0000256" key="2">
    <source>
        <dbReference type="SAM" id="MobiDB-lite"/>
    </source>
</evidence>
<feature type="compositionally biased region" description="Low complexity" evidence="2">
    <location>
        <begin position="494"/>
        <end position="525"/>
    </location>
</feature>
<organism evidence="4 5">
    <name type="scientific">Roseimaritima multifibrata</name>
    <dbReference type="NCBI Taxonomy" id="1930274"/>
    <lineage>
        <taxon>Bacteria</taxon>
        <taxon>Pseudomonadati</taxon>
        <taxon>Planctomycetota</taxon>
        <taxon>Planctomycetia</taxon>
        <taxon>Pirellulales</taxon>
        <taxon>Pirellulaceae</taxon>
        <taxon>Roseimaritima</taxon>
    </lineage>
</organism>
<feature type="region of interest" description="Disordered" evidence="2">
    <location>
        <begin position="313"/>
        <end position="350"/>
    </location>
</feature>
<keyword evidence="3" id="KW-0812">Transmembrane</keyword>
<sequence>MSGRRRATLSPTLFPFLAVLVCTLGTLILFLALVAQKADDTAQESADKSEVNEALVTKIQDAHWSRDRYVAMRESQTEELQEQTSQLTHIEDHLRRLRQQLHQLEKESMAAIDNNFDISAENKKIEELKTEIAAEKERVSKLADEIGKRPPRVVIVPHQGPNGTEQRPIYVECTAEGLRLQPEGSFISLMQLEEAQRMGNPLDAALRTIRYHWQQIDPEGPTPYPLLVVRPDGIASYSAARIAMSSWDDQFGYELIPAEMELAFPRGDASLKQRVDVAIREAVARQHANMASASYTRARLSQSGRPPRVLSAADLARGGTGSGSGARYFARPSTAPSGGPPGTGIDNNDIRNFDSALAATAATAPETGPFGNNTGNNGAAAGINGSAMGAGSNLPGGYSTGSPSLGGSSNPATLAGGPQGANPGSQNRGSITENQSLGWSGQPGDPGDGQSGDAPDRRATGTGAVDADGEWDGQSLGASTPGQNAVGGTGGSQRGSSASGSTTAPPPGATAGQGSATAKSSTAQGPPSKPGSKTQLQRGGKDWALPSSARQPGTEIVRGLSVICSSDAFLLVSDQKNGTPQRFGFEDGFVDRAAMQLATAVHDRVDGWGVAIAGGRWQPLLRVQVEPNAETRFRQLQVLLQRSGLEIEKR</sequence>
<evidence type="ECO:0000313" key="4">
    <source>
        <dbReference type="EMBL" id="QDS96184.1"/>
    </source>
</evidence>
<gene>
    <name evidence="4" type="ORF">FF011L_49920</name>
</gene>
<dbReference type="OrthoDB" id="233190at2"/>
<protein>
    <submittedName>
        <fullName evidence="4">IncA protein</fullName>
    </submittedName>
</protein>
<evidence type="ECO:0000256" key="1">
    <source>
        <dbReference type="SAM" id="Coils"/>
    </source>
</evidence>
<dbReference type="KEGG" id="rml:FF011L_49920"/>
<proteinExistence type="predicted"/>
<feature type="compositionally biased region" description="Polar residues" evidence="2">
    <location>
        <begin position="400"/>
        <end position="412"/>
    </location>
</feature>
<reference evidence="4 5" key="1">
    <citation type="submission" date="2019-02" db="EMBL/GenBank/DDBJ databases">
        <title>Deep-cultivation of Planctomycetes and their phenomic and genomic characterization uncovers novel biology.</title>
        <authorList>
            <person name="Wiegand S."/>
            <person name="Jogler M."/>
            <person name="Boedeker C."/>
            <person name="Pinto D."/>
            <person name="Vollmers J."/>
            <person name="Rivas-Marin E."/>
            <person name="Kohn T."/>
            <person name="Peeters S.H."/>
            <person name="Heuer A."/>
            <person name="Rast P."/>
            <person name="Oberbeckmann S."/>
            <person name="Bunk B."/>
            <person name="Jeske O."/>
            <person name="Meyerdierks A."/>
            <person name="Storesund J.E."/>
            <person name="Kallscheuer N."/>
            <person name="Luecker S."/>
            <person name="Lage O.M."/>
            <person name="Pohl T."/>
            <person name="Merkel B.J."/>
            <person name="Hornburger P."/>
            <person name="Mueller R.-W."/>
            <person name="Bruemmer F."/>
            <person name="Labrenz M."/>
            <person name="Spormann A.M."/>
            <person name="Op den Camp H."/>
            <person name="Overmann J."/>
            <person name="Amann R."/>
            <person name="Jetten M.S.M."/>
            <person name="Mascher T."/>
            <person name="Medema M.H."/>
            <person name="Devos D.P."/>
            <person name="Kaster A.-K."/>
            <person name="Ovreas L."/>
            <person name="Rohde M."/>
            <person name="Galperin M.Y."/>
            <person name="Jogler C."/>
        </authorList>
    </citation>
    <scope>NUCLEOTIDE SEQUENCE [LARGE SCALE GENOMIC DNA]</scope>
    <source>
        <strain evidence="4 5">FF011L</strain>
    </source>
</reference>
<feature type="transmembrane region" description="Helical" evidence="3">
    <location>
        <begin position="12"/>
        <end position="35"/>
    </location>
</feature>
<keyword evidence="3" id="KW-1133">Transmembrane helix</keyword>
<keyword evidence="3" id="KW-0472">Membrane</keyword>
<dbReference type="AlphaFoldDB" id="A0A517MMU2"/>
<feature type="compositionally biased region" description="Polar residues" evidence="2">
    <location>
        <begin position="422"/>
        <end position="439"/>
    </location>
</feature>
<keyword evidence="1" id="KW-0175">Coiled coil</keyword>